<evidence type="ECO:0000256" key="1">
    <source>
        <dbReference type="SAM" id="MobiDB-lite"/>
    </source>
</evidence>
<dbReference type="AlphaFoldDB" id="A0AAN5I361"/>
<keyword evidence="3" id="KW-1185">Reference proteome</keyword>
<proteinExistence type="predicted"/>
<reference evidence="3" key="1">
    <citation type="submission" date="2022-10" db="EMBL/GenBank/DDBJ databases">
        <title>Genome assembly of Pristionchus species.</title>
        <authorList>
            <person name="Yoshida K."/>
            <person name="Sommer R.J."/>
        </authorList>
    </citation>
    <scope>NUCLEOTIDE SEQUENCE [LARGE SCALE GENOMIC DNA]</scope>
    <source>
        <strain evidence="3">RS5460</strain>
    </source>
</reference>
<feature type="region of interest" description="Disordered" evidence="1">
    <location>
        <begin position="1"/>
        <end position="75"/>
    </location>
</feature>
<comment type="caution">
    <text evidence="2">The sequence shown here is derived from an EMBL/GenBank/DDBJ whole genome shotgun (WGS) entry which is preliminary data.</text>
</comment>
<sequence length="101" mass="9636">VAAAAAAGGPTDAASDDRRPAREGAAAADAAETAWGSGTDSGCETGVGELKGGSGIHSSRFALPGPPPPPVIPRRGVDGIICCPYPAGTLPGPPPAPPAIS</sequence>
<feature type="compositionally biased region" description="Low complexity" evidence="1">
    <location>
        <begin position="23"/>
        <end position="34"/>
    </location>
</feature>
<name>A0AAN5I361_9BILA</name>
<evidence type="ECO:0000313" key="3">
    <source>
        <dbReference type="Proteomes" id="UP001328107"/>
    </source>
</evidence>
<accession>A0AAN5I361</accession>
<feature type="compositionally biased region" description="Low complexity" evidence="1">
    <location>
        <begin position="1"/>
        <end position="13"/>
    </location>
</feature>
<evidence type="ECO:0000313" key="2">
    <source>
        <dbReference type="EMBL" id="GMR49979.1"/>
    </source>
</evidence>
<organism evidence="2 3">
    <name type="scientific">Pristionchus mayeri</name>
    <dbReference type="NCBI Taxonomy" id="1317129"/>
    <lineage>
        <taxon>Eukaryota</taxon>
        <taxon>Metazoa</taxon>
        <taxon>Ecdysozoa</taxon>
        <taxon>Nematoda</taxon>
        <taxon>Chromadorea</taxon>
        <taxon>Rhabditida</taxon>
        <taxon>Rhabditina</taxon>
        <taxon>Diplogasteromorpha</taxon>
        <taxon>Diplogasteroidea</taxon>
        <taxon>Neodiplogasteridae</taxon>
        <taxon>Pristionchus</taxon>
    </lineage>
</organism>
<gene>
    <name evidence="2" type="ORF">PMAYCL1PPCAC_20174</name>
</gene>
<protein>
    <submittedName>
        <fullName evidence="2">Uncharacterized protein</fullName>
    </submittedName>
</protein>
<feature type="non-terminal residue" evidence="2">
    <location>
        <position position="1"/>
    </location>
</feature>
<dbReference type="EMBL" id="BTRK01000004">
    <property type="protein sequence ID" value="GMR49979.1"/>
    <property type="molecule type" value="Genomic_DNA"/>
</dbReference>
<dbReference type="Proteomes" id="UP001328107">
    <property type="component" value="Unassembled WGS sequence"/>
</dbReference>